<organism evidence="1 2">
    <name type="scientific">Desulfocicer vacuolatum DSM 3385</name>
    <dbReference type="NCBI Taxonomy" id="1121400"/>
    <lineage>
        <taxon>Bacteria</taxon>
        <taxon>Pseudomonadati</taxon>
        <taxon>Thermodesulfobacteriota</taxon>
        <taxon>Desulfobacteria</taxon>
        <taxon>Desulfobacterales</taxon>
        <taxon>Desulfobacteraceae</taxon>
        <taxon>Desulfocicer</taxon>
    </lineage>
</organism>
<proteinExistence type="predicted"/>
<gene>
    <name evidence="1" type="ORF">SAMN02746065_12833</name>
</gene>
<evidence type="ECO:0000313" key="2">
    <source>
        <dbReference type="Proteomes" id="UP000192418"/>
    </source>
</evidence>
<dbReference type="Proteomes" id="UP000192418">
    <property type="component" value="Unassembled WGS sequence"/>
</dbReference>
<sequence length="47" mass="5565">MEKNIKKEIKMSHDGKEQKQKGFFNRFLQWISRGTEKASRDGSFCNT</sequence>
<keyword evidence="2" id="KW-1185">Reference proteome</keyword>
<name>A0A1W2EBY1_9BACT</name>
<dbReference type="STRING" id="1121400.SAMN02746065_12833"/>
<dbReference type="AlphaFoldDB" id="A0A1W2EBY1"/>
<dbReference type="EMBL" id="FWXY01000028">
    <property type="protein sequence ID" value="SMD07175.1"/>
    <property type="molecule type" value="Genomic_DNA"/>
</dbReference>
<protein>
    <submittedName>
        <fullName evidence="1">Uncharacterized protein</fullName>
    </submittedName>
</protein>
<accession>A0A1W2EBY1</accession>
<reference evidence="1 2" key="1">
    <citation type="submission" date="2017-04" db="EMBL/GenBank/DDBJ databases">
        <authorList>
            <person name="Afonso C.L."/>
            <person name="Miller P.J."/>
            <person name="Scott M.A."/>
            <person name="Spackman E."/>
            <person name="Goraichik I."/>
            <person name="Dimitrov K.M."/>
            <person name="Suarez D.L."/>
            <person name="Swayne D.E."/>
        </authorList>
    </citation>
    <scope>NUCLEOTIDE SEQUENCE [LARGE SCALE GENOMIC DNA]</scope>
    <source>
        <strain evidence="1 2">DSM 3385</strain>
    </source>
</reference>
<evidence type="ECO:0000313" key="1">
    <source>
        <dbReference type="EMBL" id="SMD07175.1"/>
    </source>
</evidence>